<comment type="similarity">
    <text evidence="2">Belongs to the class I fructose-bisphosphate aldolase family.</text>
</comment>
<evidence type="ECO:0000256" key="5">
    <source>
        <dbReference type="ARBA" id="ARBA00023239"/>
    </source>
</evidence>
<evidence type="ECO:0000313" key="7">
    <source>
        <dbReference type="EMBL" id="OGC47669.1"/>
    </source>
</evidence>
<evidence type="ECO:0000313" key="8">
    <source>
        <dbReference type="Proteomes" id="UP000176608"/>
    </source>
</evidence>
<dbReference type="STRING" id="1802617.A2886_02735"/>
<protein>
    <recommendedName>
        <fullName evidence="3">fructose-bisphosphate aldolase</fullName>
        <ecNumber evidence="3">4.1.2.13</ecNumber>
    </recommendedName>
    <alternativeName>
        <fullName evidence="6">Fructose-bisphosphate aldolase class I</fullName>
    </alternativeName>
</protein>
<evidence type="ECO:0000256" key="6">
    <source>
        <dbReference type="ARBA" id="ARBA00029799"/>
    </source>
</evidence>
<gene>
    <name evidence="7" type="ORF">A2886_02735</name>
</gene>
<name>A0A1F4URX7_UNCKA</name>
<organism evidence="7 8">
    <name type="scientific">candidate division WWE3 bacterium RIFCSPHIGHO2_01_FULL_42_13</name>
    <dbReference type="NCBI Taxonomy" id="1802617"/>
    <lineage>
        <taxon>Bacteria</taxon>
        <taxon>Katanobacteria</taxon>
    </lineage>
</organism>
<dbReference type="PANTHER" id="PTHR11627">
    <property type="entry name" value="FRUCTOSE-BISPHOSPHATE ALDOLASE"/>
    <property type="match status" value="1"/>
</dbReference>
<dbReference type="GO" id="GO:0006096">
    <property type="term" value="P:glycolytic process"/>
    <property type="evidence" value="ECO:0007669"/>
    <property type="project" value="UniProtKB-UniPathway"/>
</dbReference>
<dbReference type="InterPro" id="IPR013785">
    <property type="entry name" value="Aldolase_TIM"/>
</dbReference>
<dbReference type="Pfam" id="PF00274">
    <property type="entry name" value="Glycolytic"/>
    <property type="match status" value="1"/>
</dbReference>
<evidence type="ECO:0000256" key="4">
    <source>
        <dbReference type="ARBA" id="ARBA00023152"/>
    </source>
</evidence>
<comment type="caution">
    <text evidence="7">The sequence shown here is derived from an EMBL/GenBank/DDBJ whole genome shotgun (WGS) entry which is preliminary data.</text>
</comment>
<dbReference type="GO" id="GO:0004332">
    <property type="term" value="F:fructose-bisphosphate aldolase activity"/>
    <property type="evidence" value="ECO:0007669"/>
    <property type="project" value="UniProtKB-EC"/>
</dbReference>
<dbReference type="InterPro" id="IPR000741">
    <property type="entry name" value="FBA_I"/>
</dbReference>
<dbReference type="Gene3D" id="3.20.20.70">
    <property type="entry name" value="Aldolase class I"/>
    <property type="match status" value="1"/>
</dbReference>
<dbReference type="UniPathway" id="UPA00109">
    <property type="reaction ID" value="UER00183"/>
</dbReference>
<dbReference type="EMBL" id="MEVA01000006">
    <property type="protein sequence ID" value="OGC47669.1"/>
    <property type="molecule type" value="Genomic_DNA"/>
</dbReference>
<accession>A0A1F4URX7</accession>
<sequence>MDKELLKSTAQKIVAPGKGVLALDKSLPSANKTLEELGIEATEENRRRYRELFIGTKGIGKYLNGIILFDESFRQKDSVGTPFVEIIKDEGILVGIKVDKGTVPIPETEGEKFAMGLDNLDARLKEYFDGGANFAKWRSVFPIGKDIPSRVAIEINADSLALYASLCQQTNIVPVVEPEVLYDGDHTIEESFEATLHVLKGVFNKLSAYKVDLDCLVLKTSMVLPGKLSNQKVSDKAIAQATIECLKEVVPPEVAGVLFLSGGQMPSDATKHLNEIAKLEPLPWEVAFSFERAIEDPALQIWRGKDENVKKARVVFEETLKNNVAADAGEYKN</sequence>
<dbReference type="Proteomes" id="UP000176608">
    <property type="component" value="Unassembled WGS sequence"/>
</dbReference>
<dbReference type="SUPFAM" id="SSF51569">
    <property type="entry name" value="Aldolase"/>
    <property type="match status" value="1"/>
</dbReference>
<keyword evidence="5" id="KW-0456">Lyase</keyword>
<keyword evidence="4" id="KW-0324">Glycolysis</keyword>
<reference evidence="7 8" key="1">
    <citation type="journal article" date="2016" name="Nat. Commun.">
        <title>Thousands of microbial genomes shed light on interconnected biogeochemical processes in an aquifer system.</title>
        <authorList>
            <person name="Anantharaman K."/>
            <person name="Brown C.T."/>
            <person name="Hug L.A."/>
            <person name="Sharon I."/>
            <person name="Castelle C.J."/>
            <person name="Probst A.J."/>
            <person name="Thomas B.C."/>
            <person name="Singh A."/>
            <person name="Wilkins M.J."/>
            <person name="Karaoz U."/>
            <person name="Brodie E.L."/>
            <person name="Williams K.H."/>
            <person name="Hubbard S.S."/>
            <person name="Banfield J.F."/>
        </authorList>
    </citation>
    <scope>NUCLEOTIDE SEQUENCE [LARGE SCALE GENOMIC DNA]</scope>
</reference>
<dbReference type="EC" id="4.1.2.13" evidence="3"/>
<evidence type="ECO:0000256" key="2">
    <source>
        <dbReference type="ARBA" id="ARBA00010387"/>
    </source>
</evidence>
<proteinExistence type="inferred from homology"/>
<evidence type="ECO:0000256" key="3">
    <source>
        <dbReference type="ARBA" id="ARBA00013068"/>
    </source>
</evidence>
<comment type="pathway">
    <text evidence="1">Carbohydrate degradation; glycolysis; D-glyceraldehyde 3-phosphate and glycerone phosphate from D-glucose: step 4/4.</text>
</comment>
<evidence type="ECO:0000256" key="1">
    <source>
        <dbReference type="ARBA" id="ARBA00004714"/>
    </source>
</evidence>
<dbReference type="NCBIfam" id="NF033379">
    <property type="entry name" value="FrucBisAld_I"/>
    <property type="match status" value="1"/>
</dbReference>
<dbReference type="AlphaFoldDB" id="A0A1F4URX7"/>